<dbReference type="Proteomes" id="UP000056252">
    <property type="component" value="Chromosome"/>
</dbReference>
<comment type="similarity">
    <text evidence="2">Belongs to the multi antimicrobial extrusion (MATE) (TC 2.A.66.1) family.</text>
</comment>
<dbReference type="AlphaFoldDB" id="A0A0S2KLQ2"/>
<accession>A0A0S2KLQ2</accession>
<feature type="transmembrane region" description="Helical" evidence="7">
    <location>
        <begin position="12"/>
        <end position="37"/>
    </location>
</feature>
<dbReference type="KEGG" id="peo:AS203_09040"/>
<evidence type="ECO:0000256" key="6">
    <source>
        <dbReference type="ARBA" id="ARBA00023136"/>
    </source>
</evidence>
<keyword evidence="3" id="KW-0813">Transport</keyword>
<name>A0A0S2KLQ2_9BACT</name>
<organism evidence="8 9">
    <name type="scientific">Hoylesella enoeca</name>
    <dbReference type="NCBI Taxonomy" id="76123"/>
    <lineage>
        <taxon>Bacteria</taxon>
        <taxon>Pseudomonadati</taxon>
        <taxon>Bacteroidota</taxon>
        <taxon>Bacteroidia</taxon>
        <taxon>Bacteroidales</taxon>
        <taxon>Prevotellaceae</taxon>
        <taxon>Hoylesella</taxon>
    </lineage>
</organism>
<dbReference type="CDD" id="cd13136">
    <property type="entry name" value="MATE_DinF_like"/>
    <property type="match status" value="1"/>
</dbReference>
<keyword evidence="4 7" id="KW-0812">Transmembrane</keyword>
<comment type="subcellular location">
    <subcellularLocation>
        <location evidence="1">Membrane</location>
        <topology evidence="1">Multi-pass membrane protein</topology>
    </subcellularLocation>
</comment>
<dbReference type="Pfam" id="PF01554">
    <property type="entry name" value="MatE"/>
    <property type="match status" value="2"/>
</dbReference>
<dbReference type="NCBIfam" id="TIGR00797">
    <property type="entry name" value="matE"/>
    <property type="match status" value="1"/>
</dbReference>
<feature type="transmembrane region" description="Helical" evidence="7">
    <location>
        <begin position="161"/>
        <end position="184"/>
    </location>
</feature>
<feature type="transmembrane region" description="Helical" evidence="7">
    <location>
        <begin position="387"/>
        <end position="408"/>
    </location>
</feature>
<reference evidence="9" key="1">
    <citation type="submission" date="2015-11" db="EMBL/GenBank/DDBJ databases">
        <authorList>
            <person name="Holder M.E."/>
            <person name="Ajami N.J."/>
            <person name="Petrosino J.F."/>
        </authorList>
    </citation>
    <scope>NUCLEOTIDE SEQUENCE [LARGE SCALE GENOMIC DNA]</scope>
    <source>
        <strain evidence="9">F0113</strain>
    </source>
</reference>
<dbReference type="STRING" id="76123.AS203_09040"/>
<evidence type="ECO:0000313" key="9">
    <source>
        <dbReference type="Proteomes" id="UP000056252"/>
    </source>
</evidence>
<keyword evidence="6 7" id="KW-0472">Membrane</keyword>
<feature type="transmembrane region" description="Helical" evidence="7">
    <location>
        <begin position="414"/>
        <end position="434"/>
    </location>
</feature>
<evidence type="ECO:0000256" key="1">
    <source>
        <dbReference type="ARBA" id="ARBA00004141"/>
    </source>
</evidence>
<dbReference type="GO" id="GO:0042910">
    <property type="term" value="F:xenobiotic transmembrane transporter activity"/>
    <property type="evidence" value="ECO:0007669"/>
    <property type="project" value="InterPro"/>
</dbReference>
<feature type="transmembrane region" description="Helical" evidence="7">
    <location>
        <begin position="246"/>
        <end position="265"/>
    </location>
</feature>
<evidence type="ECO:0000256" key="4">
    <source>
        <dbReference type="ARBA" id="ARBA00022692"/>
    </source>
</evidence>
<evidence type="ECO:0000256" key="5">
    <source>
        <dbReference type="ARBA" id="ARBA00022989"/>
    </source>
</evidence>
<dbReference type="GO" id="GO:0015297">
    <property type="term" value="F:antiporter activity"/>
    <property type="evidence" value="ECO:0007669"/>
    <property type="project" value="InterPro"/>
</dbReference>
<gene>
    <name evidence="8" type="ORF">AS203_09040</name>
</gene>
<feature type="transmembrane region" description="Helical" evidence="7">
    <location>
        <begin position="131"/>
        <end position="154"/>
    </location>
</feature>
<feature type="transmembrane region" description="Helical" evidence="7">
    <location>
        <begin position="277"/>
        <end position="299"/>
    </location>
</feature>
<dbReference type="InterPro" id="IPR050222">
    <property type="entry name" value="MATE_MdtK"/>
</dbReference>
<sequence length="444" mass="48787">MEFIGNLRDRQILRLALPSIVSNVTVPLLGLVDLAIVGHLGSAAYIGAIAVGSMIFNVIYWIFGFLRMGTSGMTSQALGQRDLRGAVQILIRSLVVGGLIAFAFIVCQVPLRWLALTVMHPSTEIAALTSTYFNICIWGAPAMLCLYGLTGWFIGMQNTRIPMLVSIVQNVVNIAASLTLVYGLGMQIEGVALGTLIAQWGGWGFALVLWTKHYVRLSAYVKGLSLRRILSERGGMRRFFAVNRDIFLRTLFLVAVNLFFTAVGARQGDLVLSVNTLLMTMFTLFSYVMDGFAFAGEALSGRYYGARNWEAFADVCRRLMQWGGAVTAVFTVVYALGGNAFLSLLTDEQAVIAAADRYFGWAVLIPVSGALAFILDGIFIGLTFTRLMLSSSLIASVVFFALFFSLFAVLGNHALWLAFIAYLLMRGVVLLWYFGRLRRRKESA</sequence>
<dbReference type="InterPro" id="IPR044644">
    <property type="entry name" value="DinF-like"/>
</dbReference>
<dbReference type="PANTHER" id="PTHR43298:SF2">
    <property type="entry name" value="FMN_FAD EXPORTER YEEO-RELATED"/>
    <property type="match status" value="1"/>
</dbReference>
<dbReference type="PANTHER" id="PTHR43298">
    <property type="entry name" value="MULTIDRUG RESISTANCE PROTEIN NORM-RELATED"/>
    <property type="match status" value="1"/>
</dbReference>
<dbReference type="EMBL" id="CP013195">
    <property type="protein sequence ID" value="ALO49213.1"/>
    <property type="molecule type" value="Genomic_DNA"/>
</dbReference>
<evidence type="ECO:0000256" key="7">
    <source>
        <dbReference type="SAM" id="Phobius"/>
    </source>
</evidence>
<evidence type="ECO:0000313" key="8">
    <source>
        <dbReference type="EMBL" id="ALO49213.1"/>
    </source>
</evidence>
<feature type="transmembrane region" description="Helical" evidence="7">
    <location>
        <begin position="358"/>
        <end position="380"/>
    </location>
</feature>
<proteinExistence type="inferred from homology"/>
<keyword evidence="9" id="KW-1185">Reference proteome</keyword>
<feature type="transmembrane region" description="Helical" evidence="7">
    <location>
        <begin position="190"/>
        <end position="210"/>
    </location>
</feature>
<dbReference type="OrthoDB" id="9776324at2"/>
<evidence type="ECO:0000256" key="3">
    <source>
        <dbReference type="ARBA" id="ARBA00022448"/>
    </source>
</evidence>
<protein>
    <submittedName>
        <fullName evidence="8">MATE family efflux transporter</fullName>
    </submittedName>
</protein>
<feature type="transmembrane region" description="Helical" evidence="7">
    <location>
        <begin position="319"/>
        <end position="338"/>
    </location>
</feature>
<dbReference type="RefSeq" id="WP_025065968.1">
    <property type="nucleotide sequence ID" value="NZ_CP013195.1"/>
</dbReference>
<feature type="transmembrane region" description="Helical" evidence="7">
    <location>
        <begin position="89"/>
        <end position="111"/>
    </location>
</feature>
<dbReference type="GO" id="GO:0005886">
    <property type="term" value="C:plasma membrane"/>
    <property type="evidence" value="ECO:0007669"/>
    <property type="project" value="TreeGrafter"/>
</dbReference>
<dbReference type="InterPro" id="IPR002528">
    <property type="entry name" value="MATE_fam"/>
</dbReference>
<dbReference type="eggNOG" id="COG0534">
    <property type="taxonomic scope" value="Bacteria"/>
</dbReference>
<evidence type="ECO:0000256" key="2">
    <source>
        <dbReference type="ARBA" id="ARBA00010199"/>
    </source>
</evidence>
<feature type="transmembrane region" description="Helical" evidence="7">
    <location>
        <begin position="43"/>
        <end position="68"/>
    </location>
</feature>
<keyword evidence="5 7" id="KW-1133">Transmembrane helix</keyword>